<dbReference type="InterPro" id="IPR000440">
    <property type="entry name" value="NADH_UbQ/plastoQ_OxRdtase_su3"/>
</dbReference>
<keyword evidence="4 9" id="KW-0813">Transport</keyword>
<keyword evidence="9 10" id="KW-0496">Mitochondrion</keyword>
<evidence type="ECO:0000256" key="5">
    <source>
        <dbReference type="ARBA" id="ARBA00022692"/>
    </source>
</evidence>
<comment type="subcellular location">
    <subcellularLocation>
        <location evidence="1">Membrane</location>
    </subcellularLocation>
    <subcellularLocation>
        <location evidence="9">Mitochondrion membrane</location>
        <topology evidence="9">Multi-pass membrane protein</topology>
    </subcellularLocation>
</comment>
<reference evidence="10" key="1">
    <citation type="journal article" date="2020" name="bioRxiv">
        <title>First genome of Labyrinthula, an opportunistic seagrass pathogen, reveals novel insight into marine protist phylogeny, ecology and CAZyme cell-wall degradation.</title>
        <authorList>
            <person name="Tan M.H."/>
            <person name="Loke S."/>
            <person name="Croft L.J."/>
            <person name="Gleason F.H."/>
            <person name="Lange L."/>
            <person name="Pilgaard B."/>
            <person name="Trevathan-Tackett S.M."/>
        </authorList>
    </citation>
    <scope>NUCLEOTIDE SEQUENCE</scope>
    <source>
        <strain evidence="10">SR_Ha_C</strain>
    </source>
</reference>
<evidence type="ECO:0000256" key="6">
    <source>
        <dbReference type="ARBA" id="ARBA00022989"/>
    </source>
</evidence>
<dbReference type="Pfam" id="PF00507">
    <property type="entry name" value="Oxidored_q4"/>
    <property type="match status" value="1"/>
</dbReference>
<dbReference type="PANTHER" id="PTHR11058:SF9">
    <property type="entry name" value="NADH-UBIQUINONE OXIDOREDUCTASE CHAIN 3"/>
    <property type="match status" value="1"/>
</dbReference>
<proteinExistence type="inferred from homology"/>
<feature type="transmembrane region" description="Helical" evidence="9">
    <location>
        <begin position="66"/>
        <end position="84"/>
    </location>
</feature>
<accession>A0A7S6ZP78</accession>
<name>A0A7S6ZP78_9STRA</name>
<keyword evidence="9" id="KW-0249">Electron transport</keyword>
<keyword evidence="7 9" id="KW-0472">Membrane</keyword>
<evidence type="ECO:0000256" key="3">
    <source>
        <dbReference type="ARBA" id="ARBA00021007"/>
    </source>
</evidence>
<keyword evidence="9" id="KW-0830">Ubiquinone</keyword>
<keyword evidence="9" id="KW-0520">NAD</keyword>
<keyword evidence="9" id="KW-0679">Respiratory chain</keyword>
<organism evidence="10">
    <name type="scientific">Labyrinthula sp</name>
    <dbReference type="NCBI Taxonomy" id="1678526"/>
    <lineage>
        <taxon>Eukaryota</taxon>
        <taxon>Sar</taxon>
        <taxon>Stramenopiles</taxon>
        <taxon>Bigyra</taxon>
        <taxon>Labyrinthulomycetes</taxon>
        <taxon>Labyrinthulida</taxon>
        <taxon>Labyrinthulaceae</taxon>
        <taxon>Labyrinthula</taxon>
    </lineage>
</organism>
<dbReference type="EMBL" id="MT267870">
    <property type="protein sequence ID" value="QOW07444.1"/>
    <property type="molecule type" value="Genomic_DNA"/>
</dbReference>
<dbReference type="EC" id="7.1.1.2" evidence="9"/>
<comment type="function">
    <text evidence="9">Core subunit of the mitochondrial membrane respiratory chain NADH dehydrogenase (Complex I) which catalyzes electron transfer from NADH through the respiratory chain, using ubiquinone as an electron acceptor. Essential for the catalytic activity of complex I.</text>
</comment>
<sequence length="123" mass="13971">MSYIGKELGEYGGISVMWLVGMGVGLIAIGASYMIVNQEKGRERVSTYECGFEPYEDARGKFDVRYYLVGIMFLIFDMEASFMYPWAITLGKIGGVGYWGMIDFLFELCVGYVYAWRVGALEW</sequence>
<keyword evidence="9" id="KW-1278">Translocase</keyword>
<dbReference type="GO" id="GO:0030964">
    <property type="term" value="C:NADH dehydrogenase complex"/>
    <property type="evidence" value="ECO:0007669"/>
    <property type="project" value="TreeGrafter"/>
</dbReference>
<keyword evidence="6 9" id="KW-1133">Transmembrane helix</keyword>
<feature type="transmembrane region" description="Helical" evidence="9">
    <location>
        <begin position="16"/>
        <end position="36"/>
    </location>
</feature>
<dbReference type="GO" id="GO:0008137">
    <property type="term" value="F:NADH dehydrogenase (ubiquinone) activity"/>
    <property type="evidence" value="ECO:0007669"/>
    <property type="project" value="UniProtKB-UniRule"/>
</dbReference>
<gene>
    <name evidence="10" type="primary">nad3</name>
</gene>
<feature type="transmembrane region" description="Helical" evidence="9">
    <location>
        <begin position="96"/>
        <end position="115"/>
    </location>
</feature>
<comment type="catalytic activity">
    <reaction evidence="8 9">
        <text>a ubiquinone + NADH + 5 H(+)(in) = a ubiquinol + NAD(+) + 4 H(+)(out)</text>
        <dbReference type="Rhea" id="RHEA:29091"/>
        <dbReference type="Rhea" id="RHEA-COMP:9565"/>
        <dbReference type="Rhea" id="RHEA-COMP:9566"/>
        <dbReference type="ChEBI" id="CHEBI:15378"/>
        <dbReference type="ChEBI" id="CHEBI:16389"/>
        <dbReference type="ChEBI" id="CHEBI:17976"/>
        <dbReference type="ChEBI" id="CHEBI:57540"/>
        <dbReference type="ChEBI" id="CHEBI:57945"/>
        <dbReference type="EC" id="7.1.1.2"/>
    </reaction>
</comment>
<evidence type="ECO:0000256" key="7">
    <source>
        <dbReference type="ARBA" id="ARBA00023136"/>
    </source>
</evidence>
<dbReference type="GO" id="GO:0031966">
    <property type="term" value="C:mitochondrial membrane"/>
    <property type="evidence" value="ECO:0007669"/>
    <property type="project" value="UniProtKB-SubCell"/>
</dbReference>
<dbReference type="InterPro" id="IPR038430">
    <property type="entry name" value="NDAH_ubi_oxred_su3_sf"/>
</dbReference>
<keyword evidence="5 9" id="KW-0812">Transmembrane</keyword>
<dbReference type="Gene3D" id="1.20.58.1610">
    <property type="entry name" value="NADH:ubiquinone/plastoquinone oxidoreductase, chain 3"/>
    <property type="match status" value="1"/>
</dbReference>
<evidence type="ECO:0000256" key="9">
    <source>
        <dbReference type="RuleBase" id="RU003640"/>
    </source>
</evidence>
<protein>
    <recommendedName>
        <fullName evidence="3 9">NADH-ubiquinone oxidoreductase chain 3</fullName>
        <ecNumber evidence="9">7.1.1.2</ecNumber>
    </recommendedName>
</protein>
<evidence type="ECO:0000256" key="1">
    <source>
        <dbReference type="ARBA" id="ARBA00004370"/>
    </source>
</evidence>
<geneLocation type="mitochondrion" evidence="10"/>
<evidence type="ECO:0000256" key="4">
    <source>
        <dbReference type="ARBA" id="ARBA00022448"/>
    </source>
</evidence>
<evidence type="ECO:0000256" key="2">
    <source>
        <dbReference type="ARBA" id="ARBA00008472"/>
    </source>
</evidence>
<evidence type="ECO:0000256" key="8">
    <source>
        <dbReference type="ARBA" id="ARBA00049551"/>
    </source>
</evidence>
<comment type="similarity">
    <text evidence="2 9">Belongs to the complex I subunit 3 family.</text>
</comment>
<evidence type="ECO:0000313" key="10">
    <source>
        <dbReference type="EMBL" id="QOW07444.1"/>
    </source>
</evidence>
<dbReference type="AlphaFoldDB" id="A0A7S6ZP78"/>
<dbReference type="PANTHER" id="PTHR11058">
    <property type="entry name" value="NADH-UBIQUINONE OXIDOREDUCTASE CHAIN 3"/>
    <property type="match status" value="1"/>
</dbReference>